<dbReference type="GO" id="GO:0005524">
    <property type="term" value="F:ATP binding"/>
    <property type="evidence" value="ECO:0007669"/>
    <property type="project" value="UniProtKB-KW"/>
</dbReference>
<dbReference type="AlphaFoldDB" id="A0A1B1SBK7"/>
<dbReference type="PANTHER" id="PTHR33571:SF12">
    <property type="entry name" value="BSL3053 PROTEIN"/>
    <property type="match status" value="1"/>
</dbReference>
<dbReference type="STRING" id="1796646.A4V02_11175"/>
<name>A0A1B1SBK7_9BACT</name>
<dbReference type="InterPro" id="IPR043519">
    <property type="entry name" value="NT_sf"/>
</dbReference>
<evidence type="ECO:0000256" key="3">
    <source>
        <dbReference type="ARBA" id="ARBA00022695"/>
    </source>
</evidence>
<dbReference type="EMBL" id="CP015402">
    <property type="protein sequence ID" value="ANU64214.1"/>
    <property type="molecule type" value="Genomic_DNA"/>
</dbReference>
<sequence>MKLIEMNIDKIIALCKKYKVAKLWVFGSILTPRFNDDSDVDFSVIFHYDQIQDLFVTFFDFVEDLQLLLGRKVDLVDETAIKNKYFRKELDNTKHLIYG</sequence>
<keyword evidence="11" id="KW-1185">Reference proteome</keyword>
<keyword evidence="3" id="KW-0548">Nucleotidyltransferase</keyword>
<evidence type="ECO:0000313" key="12">
    <source>
        <dbReference type="Proteomes" id="UP000306630"/>
    </source>
</evidence>
<evidence type="ECO:0000256" key="1">
    <source>
        <dbReference type="ARBA" id="ARBA00001946"/>
    </source>
</evidence>
<gene>
    <name evidence="9" type="ORF">A4V02_11175</name>
    <name evidence="10" type="ORF">E5333_02275</name>
</gene>
<evidence type="ECO:0000256" key="7">
    <source>
        <dbReference type="ARBA" id="ARBA00022842"/>
    </source>
</evidence>
<dbReference type="Pfam" id="PF18765">
    <property type="entry name" value="Polbeta"/>
    <property type="match status" value="1"/>
</dbReference>
<keyword evidence="2 9" id="KW-0808">Transferase</keyword>
<reference evidence="10 12" key="3">
    <citation type="submission" date="2019-04" db="EMBL/GenBank/DDBJ databases">
        <title>Microbes associate with the intestines of laboratory mice.</title>
        <authorList>
            <person name="Navarre W."/>
            <person name="Wong E."/>
            <person name="Huang K."/>
            <person name="Tropini C."/>
            <person name="Ng K."/>
            <person name="Yu B."/>
        </authorList>
    </citation>
    <scope>NUCLEOTIDE SEQUENCE [LARGE SCALE GENOMIC DNA]</scope>
    <source>
        <strain evidence="10 12">NM06_A21</strain>
    </source>
</reference>
<evidence type="ECO:0000256" key="2">
    <source>
        <dbReference type="ARBA" id="ARBA00022679"/>
    </source>
</evidence>
<dbReference type="GO" id="GO:0016779">
    <property type="term" value="F:nucleotidyltransferase activity"/>
    <property type="evidence" value="ECO:0007669"/>
    <property type="project" value="UniProtKB-KW"/>
</dbReference>
<dbReference type="InterPro" id="IPR041633">
    <property type="entry name" value="Polbeta"/>
</dbReference>
<feature type="domain" description="Polymerase beta nucleotidyltransferase" evidence="8">
    <location>
        <begin position="10"/>
        <end position="98"/>
    </location>
</feature>
<dbReference type="PANTHER" id="PTHR33571">
    <property type="entry name" value="SSL8005 PROTEIN"/>
    <property type="match status" value="1"/>
</dbReference>
<reference evidence="11" key="1">
    <citation type="submission" date="2016-04" db="EMBL/GenBank/DDBJ databases">
        <title>Complete Genome Sequences of Twelve Strains of a Stable Defined Moderately Diverse Mouse Microbiota 2 (sDMDMm2).</title>
        <authorList>
            <person name="Uchimura Y."/>
            <person name="Wyss M."/>
            <person name="Brugiroux S."/>
            <person name="Limenitakis J.P."/>
            <person name="Stecher B."/>
            <person name="McCoy K.D."/>
            <person name="Macpherson A.J."/>
        </authorList>
    </citation>
    <scope>NUCLEOTIDE SEQUENCE [LARGE SCALE GENOMIC DNA]</scope>
    <source>
        <strain evidence="11">YL27</strain>
    </source>
</reference>
<organism evidence="9 11">
    <name type="scientific">Muribaculum intestinale</name>
    <dbReference type="NCBI Taxonomy" id="1796646"/>
    <lineage>
        <taxon>Bacteria</taxon>
        <taxon>Pseudomonadati</taxon>
        <taxon>Bacteroidota</taxon>
        <taxon>Bacteroidia</taxon>
        <taxon>Bacteroidales</taxon>
        <taxon>Muribaculaceae</taxon>
        <taxon>Muribaculum</taxon>
    </lineage>
</organism>
<dbReference type="Proteomes" id="UP000186351">
    <property type="component" value="Chromosome"/>
</dbReference>
<keyword evidence="5" id="KW-0547">Nucleotide-binding</keyword>
<dbReference type="RefSeq" id="WP_068961504.1">
    <property type="nucleotide sequence ID" value="NZ_CAJTAP010000001.1"/>
</dbReference>
<keyword evidence="6" id="KW-0067">ATP-binding</keyword>
<accession>A0A1Z2XH00</accession>
<evidence type="ECO:0000313" key="9">
    <source>
        <dbReference type="EMBL" id="ANU64214.1"/>
    </source>
</evidence>
<evidence type="ECO:0000256" key="6">
    <source>
        <dbReference type="ARBA" id="ARBA00022840"/>
    </source>
</evidence>
<dbReference type="SUPFAM" id="SSF81301">
    <property type="entry name" value="Nucleotidyltransferase"/>
    <property type="match status" value="1"/>
</dbReference>
<evidence type="ECO:0000259" key="8">
    <source>
        <dbReference type="Pfam" id="PF18765"/>
    </source>
</evidence>
<evidence type="ECO:0000313" key="11">
    <source>
        <dbReference type="Proteomes" id="UP000186351"/>
    </source>
</evidence>
<dbReference type="GeneID" id="65537433"/>
<accession>A0A1B1SBK7</accession>
<evidence type="ECO:0000256" key="4">
    <source>
        <dbReference type="ARBA" id="ARBA00022723"/>
    </source>
</evidence>
<dbReference type="OrthoDB" id="9793933at2"/>
<evidence type="ECO:0000256" key="5">
    <source>
        <dbReference type="ARBA" id="ARBA00022741"/>
    </source>
</evidence>
<keyword evidence="4" id="KW-0479">Metal-binding</keyword>
<dbReference type="InterPro" id="IPR052038">
    <property type="entry name" value="Type-VII_TA_antitoxin"/>
</dbReference>
<dbReference type="Proteomes" id="UP000306630">
    <property type="component" value="Unassembled WGS sequence"/>
</dbReference>
<comment type="cofactor">
    <cofactor evidence="1">
        <name>Mg(2+)</name>
        <dbReference type="ChEBI" id="CHEBI:18420"/>
    </cofactor>
</comment>
<keyword evidence="7" id="KW-0460">Magnesium</keyword>
<protein>
    <submittedName>
        <fullName evidence="9">Nucleotidyltransferase</fullName>
    </submittedName>
</protein>
<dbReference type="Gene3D" id="3.30.460.10">
    <property type="entry name" value="Beta Polymerase, domain 2"/>
    <property type="match status" value="1"/>
</dbReference>
<dbReference type="EMBL" id="SRYD01000006">
    <property type="protein sequence ID" value="TGY76042.1"/>
    <property type="molecule type" value="Genomic_DNA"/>
</dbReference>
<dbReference type="GO" id="GO:0046872">
    <property type="term" value="F:metal ion binding"/>
    <property type="evidence" value="ECO:0007669"/>
    <property type="project" value="UniProtKB-KW"/>
</dbReference>
<reference evidence="9" key="2">
    <citation type="submission" date="2017-04" db="EMBL/GenBank/DDBJ databases">
        <title>Complete Genome Sequences of Twelve Strains of a Stable Defined Moderately Diverse Mouse Microbiota 2 (sDMDMm2).</title>
        <authorList>
            <person name="Uchimura Y."/>
            <person name="Wyss M."/>
            <person name="Brugiroux S."/>
            <person name="Limenitakis J.P."/>
            <person name="Stecher B."/>
            <person name="McCoy K.D."/>
            <person name="Macpherson A.J."/>
        </authorList>
    </citation>
    <scope>NUCLEOTIDE SEQUENCE</scope>
    <source>
        <strain evidence="9">YL27</strain>
    </source>
</reference>
<dbReference type="KEGG" id="pary:A4V02_11175"/>
<proteinExistence type="predicted"/>
<dbReference type="CDD" id="cd05403">
    <property type="entry name" value="NT_KNTase_like"/>
    <property type="match status" value="1"/>
</dbReference>
<evidence type="ECO:0000313" key="10">
    <source>
        <dbReference type="EMBL" id="TGY76042.1"/>
    </source>
</evidence>